<dbReference type="InterPro" id="IPR027417">
    <property type="entry name" value="P-loop_NTPase"/>
</dbReference>
<dbReference type="Proteomes" id="UP000183685">
    <property type="component" value="Unassembled WGS sequence"/>
</dbReference>
<dbReference type="GO" id="GO:0006109">
    <property type="term" value="P:regulation of carbohydrate metabolic process"/>
    <property type="evidence" value="ECO:0007669"/>
    <property type="project" value="InterPro"/>
</dbReference>
<sequence>MMRALVTGNFEGQTPVNNIHGTLVDLVGGGVLLRGPSGMGKSDLALRLMDRGAVLVADDQVILDARRRGLVGAAPDSLYGLIEVRGIGIMSLPAIKTALVKLVVDLTDADSVERLPEKAFVELEGVSLPCLRLHAFDVSTPQKIELAIRYPDQLGLGVEDYKKG</sequence>
<accession>A0A1G7E615</accession>
<dbReference type="InterPro" id="IPR011104">
    <property type="entry name" value="Hpr_kin/Pase_C"/>
</dbReference>
<proteinExistence type="predicted"/>
<evidence type="ECO:0000313" key="3">
    <source>
        <dbReference type="Proteomes" id="UP000183685"/>
    </source>
</evidence>
<dbReference type="GO" id="GO:0005524">
    <property type="term" value="F:ATP binding"/>
    <property type="evidence" value="ECO:0007669"/>
    <property type="project" value="InterPro"/>
</dbReference>
<keyword evidence="2" id="KW-0808">Transferase</keyword>
<keyword evidence="2" id="KW-0418">Kinase</keyword>
<dbReference type="STRING" id="637679.GCA_001550055_00071"/>
<feature type="domain" description="HPr kinase/phosphorylase C-terminal" evidence="1">
    <location>
        <begin position="16"/>
        <end position="129"/>
    </location>
</feature>
<dbReference type="Gene3D" id="3.40.50.300">
    <property type="entry name" value="P-loop containing nucleotide triphosphate hydrolases"/>
    <property type="match status" value="1"/>
</dbReference>
<dbReference type="SUPFAM" id="SSF53795">
    <property type="entry name" value="PEP carboxykinase-like"/>
    <property type="match status" value="1"/>
</dbReference>
<evidence type="ECO:0000259" key="1">
    <source>
        <dbReference type="Pfam" id="PF07475"/>
    </source>
</evidence>
<gene>
    <name evidence="2" type="ORF">SAMN04488071_3292</name>
</gene>
<reference evidence="2 3" key="1">
    <citation type="submission" date="2016-10" db="EMBL/GenBank/DDBJ databases">
        <authorList>
            <person name="de Groot N.N."/>
        </authorList>
    </citation>
    <scope>NUCLEOTIDE SEQUENCE [LARGE SCALE GENOMIC DNA]</scope>
    <source>
        <strain evidence="2 3">CGMCC 1.9109</strain>
    </source>
</reference>
<keyword evidence="3" id="KW-1185">Reference proteome</keyword>
<evidence type="ECO:0000313" key="2">
    <source>
        <dbReference type="EMBL" id="SDE58920.1"/>
    </source>
</evidence>
<dbReference type="PANTHER" id="PTHR30305">
    <property type="entry name" value="PROTEIN YJDM-RELATED"/>
    <property type="match status" value="1"/>
</dbReference>
<dbReference type="CDD" id="cd01918">
    <property type="entry name" value="HprK_C"/>
    <property type="match status" value="1"/>
</dbReference>
<organism evidence="2 3">
    <name type="scientific">Kordiimonas lacus</name>
    <dbReference type="NCBI Taxonomy" id="637679"/>
    <lineage>
        <taxon>Bacteria</taxon>
        <taxon>Pseudomonadati</taxon>
        <taxon>Pseudomonadota</taxon>
        <taxon>Alphaproteobacteria</taxon>
        <taxon>Kordiimonadales</taxon>
        <taxon>Kordiimonadaceae</taxon>
        <taxon>Kordiimonas</taxon>
    </lineage>
</organism>
<dbReference type="EMBL" id="FNAK01000008">
    <property type="protein sequence ID" value="SDE58920.1"/>
    <property type="molecule type" value="Genomic_DNA"/>
</dbReference>
<dbReference type="Pfam" id="PF07475">
    <property type="entry name" value="Hpr_kinase_C"/>
    <property type="match status" value="1"/>
</dbReference>
<dbReference type="GO" id="GO:0000155">
    <property type="term" value="F:phosphorelay sensor kinase activity"/>
    <property type="evidence" value="ECO:0007669"/>
    <property type="project" value="InterPro"/>
</dbReference>
<name>A0A1G7E615_9PROT</name>
<protein>
    <submittedName>
        <fullName evidence="2">HPr Serine kinase C-terminal domain-containing protein</fullName>
    </submittedName>
</protein>
<dbReference type="PANTHER" id="PTHR30305:SF1">
    <property type="entry name" value="HPR KINASE_PHOSPHORYLASE"/>
    <property type="match status" value="1"/>
</dbReference>
<dbReference type="AlphaFoldDB" id="A0A1G7E615"/>